<dbReference type="EMBL" id="LXQA010453659">
    <property type="protein sequence ID" value="MCI52842.1"/>
    <property type="molecule type" value="Genomic_DNA"/>
</dbReference>
<keyword evidence="2" id="KW-1185">Reference proteome</keyword>
<accession>A0A392SWL4</accession>
<feature type="non-terminal residue" evidence="1">
    <location>
        <position position="1"/>
    </location>
</feature>
<dbReference type="AlphaFoldDB" id="A0A392SWL4"/>
<comment type="caution">
    <text evidence="1">The sequence shown here is derived from an EMBL/GenBank/DDBJ whole genome shotgun (WGS) entry which is preliminary data.</text>
</comment>
<evidence type="ECO:0000313" key="1">
    <source>
        <dbReference type="EMBL" id="MCI52842.1"/>
    </source>
</evidence>
<sequence length="81" mass="9028">QDGVPPSSNYYQIVSQIIEVGHVIGDVKWTHVVREANQAVESLAKHGLSLDSELNVFHIVPRFLVDYLRDDLSRVASPKSS</sequence>
<proteinExistence type="predicted"/>
<organism evidence="1 2">
    <name type="scientific">Trifolium medium</name>
    <dbReference type="NCBI Taxonomy" id="97028"/>
    <lineage>
        <taxon>Eukaryota</taxon>
        <taxon>Viridiplantae</taxon>
        <taxon>Streptophyta</taxon>
        <taxon>Embryophyta</taxon>
        <taxon>Tracheophyta</taxon>
        <taxon>Spermatophyta</taxon>
        <taxon>Magnoliopsida</taxon>
        <taxon>eudicotyledons</taxon>
        <taxon>Gunneridae</taxon>
        <taxon>Pentapetalae</taxon>
        <taxon>rosids</taxon>
        <taxon>fabids</taxon>
        <taxon>Fabales</taxon>
        <taxon>Fabaceae</taxon>
        <taxon>Papilionoideae</taxon>
        <taxon>50 kb inversion clade</taxon>
        <taxon>NPAAA clade</taxon>
        <taxon>Hologalegina</taxon>
        <taxon>IRL clade</taxon>
        <taxon>Trifolieae</taxon>
        <taxon>Trifolium</taxon>
    </lineage>
</organism>
<protein>
    <submittedName>
        <fullName evidence="1">Putative ribonuclease H protein</fullName>
    </submittedName>
</protein>
<evidence type="ECO:0000313" key="2">
    <source>
        <dbReference type="Proteomes" id="UP000265520"/>
    </source>
</evidence>
<name>A0A392SWL4_9FABA</name>
<reference evidence="1 2" key="1">
    <citation type="journal article" date="2018" name="Front. Plant Sci.">
        <title>Red Clover (Trifolium pratense) and Zigzag Clover (T. medium) - A Picture of Genomic Similarities and Differences.</title>
        <authorList>
            <person name="Dluhosova J."/>
            <person name="Istvanek J."/>
            <person name="Nedelnik J."/>
            <person name="Repkova J."/>
        </authorList>
    </citation>
    <scope>NUCLEOTIDE SEQUENCE [LARGE SCALE GENOMIC DNA]</scope>
    <source>
        <strain evidence="2">cv. 10/8</strain>
        <tissue evidence="1">Leaf</tissue>
    </source>
</reference>
<dbReference type="Proteomes" id="UP000265520">
    <property type="component" value="Unassembled WGS sequence"/>
</dbReference>